<accession>A0A5N5E279</accession>
<gene>
    <name evidence="1" type="ORF">BS297_18765</name>
</gene>
<reference evidence="1 2" key="1">
    <citation type="journal article" date="2017" name="Poromechanics V (2013)">
        <title>Genomic Characterization of the Arsenic-Tolerant Actinobacterium, &lt;i&gt;Rhodococcus erythropolis&lt;/i&gt; S43.</title>
        <authorList>
            <person name="Retamal-Morales G."/>
            <person name="Mehnert M."/>
            <person name="Schwabe R."/>
            <person name="Tischler D."/>
            <person name="Schloemann M."/>
            <person name="Levican G.J."/>
        </authorList>
    </citation>
    <scope>NUCLEOTIDE SEQUENCE [LARGE SCALE GENOMIC DNA]</scope>
    <source>
        <strain evidence="1 2">S43</strain>
    </source>
</reference>
<sequence length="101" mass="10417">MKGSVGIIDGVTKLSDNRCAGKGGYKDLSEGASVTIGDQSGKTVATGSIASSEYVSGACMLTFSIQVPAKLDFYQVEVSHRGVVTYSNEEARSGPFMSIGG</sequence>
<protein>
    <submittedName>
        <fullName evidence="1">Uncharacterized protein</fullName>
    </submittedName>
</protein>
<proteinExistence type="predicted"/>
<organism evidence="1 2">
    <name type="scientific">Rhodococcus erythropolis</name>
    <name type="common">Arthrobacter picolinophilus</name>
    <dbReference type="NCBI Taxonomy" id="1833"/>
    <lineage>
        <taxon>Bacteria</taxon>
        <taxon>Bacillati</taxon>
        <taxon>Actinomycetota</taxon>
        <taxon>Actinomycetes</taxon>
        <taxon>Mycobacteriales</taxon>
        <taxon>Nocardiaceae</taxon>
        <taxon>Rhodococcus</taxon>
        <taxon>Rhodococcus erythropolis group</taxon>
    </lineage>
</organism>
<evidence type="ECO:0000313" key="2">
    <source>
        <dbReference type="Proteomes" id="UP000325576"/>
    </source>
</evidence>
<name>A0A5N5E279_RHOER</name>
<dbReference type="EMBL" id="MRBO01000501">
    <property type="protein sequence ID" value="KAB2583820.1"/>
    <property type="molecule type" value="Genomic_DNA"/>
</dbReference>
<evidence type="ECO:0000313" key="1">
    <source>
        <dbReference type="EMBL" id="KAB2583820.1"/>
    </source>
</evidence>
<dbReference type="Proteomes" id="UP000325576">
    <property type="component" value="Unassembled WGS sequence"/>
</dbReference>
<comment type="caution">
    <text evidence="1">The sequence shown here is derived from an EMBL/GenBank/DDBJ whole genome shotgun (WGS) entry which is preliminary data.</text>
</comment>
<dbReference type="AlphaFoldDB" id="A0A5N5E279"/>